<reference evidence="3 4" key="1">
    <citation type="submission" date="2023-01" db="EMBL/GenBank/DDBJ databases">
        <title>Cultivation and genomic characterization of new, ubiquitous marine nitrite-oxidizing bacteria from the Nitrospirales.</title>
        <authorList>
            <person name="Mueller A.J."/>
            <person name="Daebeler A."/>
            <person name="Herbold C.W."/>
            <person name="Kirkegaard R.H."/>
            <person name="Daims H."/>
        </authorList>
    </citation>
    <scope>NUCLEOTIDE SEQUENCE [LARGE SCALE GENOMIC DNA]</scope>
    <source>
        <strain evidence="3 4">DK</strain>
    </source>
</reference>
<dbReference type="Pfam" id="PF08530">
    <property type="entry name" value="PepX_C"/>
    <property type="match status" value="1"/>
</dbReference>
<name>A0AA96GK41_9BACT</name>
<dbReference type="NCBIfam" id="TIGR00976">
    <property type="entry name" value="CocE_NonD"/>
    <property type="match status" value="1"/>
</dbReference>
<sequence length="621" mass="69109">MLWLALPFFAGCAPNTVEHSDPAAAGPSSSASSVGEPDGTFHRTSQYLTMRDGVKIAVDVYLPDGLKPGHTIPTLLHQTRYWRAIEYRWLVSAFKDDGPRGLIGTYAKRFLQQGYAWVDVDVRGSGASFGTRPIAYSPQEIKDGAEIVDWIIAQPWSNGKVGAMGISYSGGTAEMLLVNQHPAVKAIAPMYSGFDLYSEIIFPGGIHLNWFTETWSAITHRLDHNRLPHGGIIANFFIRGVRPVDGDASLDLLSLALQDHKTNWSPYREASEIVFRDDPPPSGQAANIDALSTQTYADDIAKSGAAIYSYSGWFDGGYQLAAIKRYLHHKQPSHRLMLGPWDHGGKRRISPYALGPAPFDHAAELLKFFDVHLKGVTTRNPNDSPIRYYTMGEERWKTSTSWPPESTPTSMYFQQEGGLSINAPQAPNKPDRYQVDLTTGTGKHSRWNTLVGISLKDPYPDRKERDQDLLLYTSEPLSEALEVTGHPVATVYLSATTQDTNLFVYLEDVTPEGDVHYITEGELRAIHRQWQPSDTIFTSTGPLSVHTFRRADAAPLIPGEVVPLLVELLPTSYQFKKGHRVRIALAGADKDHFQNLEGQAPTWEIWRTPDRPSHIELPVVR</sequence>
<protein>
    <submittedName>
        <fullName evidence="3">CocE/NonD family hydrolase</fullName>
    </submittedName>
</protein>
<evidence type="ECO:0000313" key="3">
    <source>
        <dbReference type="EMBL" id="WNM61715.1"/>
    </source>
</evidence>
<dbReference type="SMART" id="SM00939">
    <property type="entry name" value="PepX_C"/>
    <property type="match status" value="1"/>
</dbReference>
<evidence type="ECO:0000259" key="2">
    <source>
        <dbReference type="SMART" id="SM00939"/>
    </source>
</evidence>
<dbReference type="Gene3D" id="2.60.120.260">
    <property type="entry name" value="Galactose-binding domain-like"/>
    <property type="match status" value="1"/>
</dbReference>
<organism evidence="3 4">
    <name type="scientific">Candidatus Nitrospira neomarina</name>
    <dbReference type="NCBI Taxonomy" id="3020899"/>
    <lineage>
        <taxon>Bacteria</taxon>
        <taxon>Pseudomonadati</taxon>
        <taxon>Nitrospirota</taxon>
        <taxon>Nitrospiria</taxon>
        <taxon>Nitrospirales</taxon>
        <taxon>Nitrospiraceae</taxon>
        <taxon>Nitrospira</taxon>
    </lineage>
</organism>
<accession>A0AA96GK41</accession>
<evidence type="ECO:0000256" key="1">
    <source>
        <dbReference type="ARBA" id="ARBA00022801"/>
    </source>
</evidence>
<feature type="domain" description="Xaa-Pro dipeptidyl-peptidase C-terminal" evidence="2">
    <location>
        <begin position="366"/>
        <end position="616"/>
    </location>
</feature>
<gene>
    <name evidence="3" type="ORF">PQG83_18510</name>
</gene>
<keyword evidence="4" id="KW-1185">Reference proteome</keyword>
<dbReference type="InterPro" id="IPR029058">
    <property type="entry name" value="AB_hydrolase_fold"/>
</dbReference>
<dbReference type="Gene3D" id="1.10.3020.10">
    <property type="entry name" value="alpha-amino acid ester hydrolase ( Helical cap domain)"/>
    <property type="match status" value="1"/>
</dbReference>
<dbReference type="Proteomes" id="UP001302494">
    <property type="component" value="Chromosome"/>
</dbReference>
<dbReference type="InterPro" id="IPR008979">
    <property type="entry name" value="Galactose-bd-like_sf"/>
</dbReference>
<dbReference type="InterPro" id="IPR005674">
    <property type="entry name" value="CocE/Ser_esterase"/>
</dbReference>
<dbReference type="Pfam" id="PF02129">
    <property type="entry name" value="Peptidase_S15"/>
    <property type="match status" value="1"/>
</dbReference>
<dbReference type="InterPro" id="IPR000383">
    <property type="entry name" value="Xaa-Pro-like_dom"/>
</dbReference>
<dbReference type="InterPro" id="IPR050585">
    <property type="entry name" value="Xaa-Pro_dipeptidyl-ppase/CocE"/>
</dbReference>
<proteinExistence type="predicted"/>
<evidence type="ECO:0000313" key="4">
    <source>
        <dbReference type="Proteomes" id="UP001302494"/>
    </source>
</evidence>
<dbReference type="AlphaFoldDB" id="A0AA96GK41"/>
<dbReference type="EMBL" id="CP116968">
    <property type="protein sequence ID" value="WNM61715.1"/>
    <property type="molecule type" value="Genomic_DNA"/>
</dbReference>
<dbReference type="Gene3D" id="3.40.50.1820">
    <property type="entry name" value="alpha/beta hydrolase"/>
    <property type="match status" value="1"/>
</dbReference>
<dbReference type="RefSeq" id="WP_312744203.1">
    <property type="nucleotide sequence ID" value="NZ_CP116968.1"/>
</dbReference>
<keyword evidence="1 3" id="KW-0378">Hydrolase</keyword>
<dbReference type="SUPFAM" id="SSF53474">
    <property type="entry name" value="alpha/beta-Hydrolases"/>
    <property type="match status" value="1"/>
</dbReference>
<dbReference type="KEGG" id="nneo:PQG83_18510"/>
<dbReference type="PANTHER" id="PTHR43056">
    <property type="entry name" value="PEPTIDASE S9 PROLYL OLIGOPEPTIDASE"/>
    <property type="match status" value="1"/>
</dbReference>
<dbReference type="InterPro" id="IPR013736">
    <property type="entry name" value="Xaa-Pro_dipept_C"/>
</dbReference>
<dbReference type="GO" id="GO:0008239">
    <property type="term" value="F:dipeptidyl-peptidase activity"/>
    <property type="evidence" value="ECO:0007669"/>
    <property type="project" value="InterPro"/>
</dbReference>
<dbReference type="SUPFAM" id="SSF49785">
    <property type="entry name" value="Galactose-binding domain-like"/>
    <property type="match status" value="1"/>
</dbReference>
<dbReference type="PANTHER" id="PTHR43056:SF10">
    <property type="entry name" value="COCE_NOND FAMILY, PUTATIVE (AFU_ORTHOLOGUE AFUA_7G00600)-RELATED"/>
    <property type="match status" value="1"/>
</dbReference>